<protein>
    <submittedName>
        <fullName evidence="4">GNAT family N-acetyltransferase</fullName>
    </submittedName>
</protein>
<dbReference type="PANTHER" id="PTHR10908">
    <property type="entry name" value="SEROTONIN N-ACETYLTRANSFERASE"/>
    <property type="match status" value="1"/>
</dbReference>
<gene>
    <name evidence="4" type="ORF">H8K55_10490</name>
</gene>
<evidence type="ECO:0000256" key="1">
    <source>
        <dbReference type="ARBA" id="ARBA00022679"/>
    </source>
</evidence>
<sequence length="172" mass="18902">MSLFDIRPMQLKDMDSVLQIQAACYSGDIPESVGSLSAKLSAAPRSCFVATAEEEVIAYLIAIPWISSAPPELNAPECHIPADADCLYLHDLSVHPNARKSGVGRLLIECFFARCAQWQYAQACLVAVQNSAGYWRRFGFQPAPESTALTEKLASYPADAEFLVYKMHGAYH</sequence>
<evidence type="ECO:0000256" key="2">
    <source>
        <dbReference type="ARBA" id="ARBA00023315"/>
    </source>
</evidence>
<evidence type="ECO:0000259" key="3">
    <source>
        <dbReference type="PROSITE" id="PS51186"/>
    </source>
</evidence>
<keyword evidence="2" id="KW-0012">Acyltransferase</keyword>
<feature type="domain" description="N-acetyltransferase" evidence="3">
    <location>
        <begin position="4"/>
        <end position="169"/>
    </location>
</feature>
<dbReference type="InterPro" id="IPR016181">
    <property type="entry name" value="Acyl_CoA_acyltransferase"/>
</dbReference>
<dbReference type="InterPro" id="IPR000182">
    <property type="entry name" value="GNAT_dom"/>
</dbReference>
<dbReference type="Pfam" id="PF00583">
    <property type="entry name" value="Acetyltransf_1"/>
    <property type="match status" value="1"/>
</dbReference>
<dbReference type="EMBL" id="JACOGA010000009">
    <property type="protein sequence ID" value="MBC3874021.1"/>
    <property type="molecule type" value="Genomic_DNA"/>
</dbReference>
<keyword evidence="1" id="KW-0808">Transferase</keyword>
<evidence type="ECO:0000313" key="4">
    <source>
        <dbReference type="EMBL" id="MBC3874021.1"/>
    </source>
</evidence>
<keyword evidence="5" id="KW-1185">Reference proteome</keyword>
<proteinExistence type="predicted"/>
<evidence type="ECO:0000313" key="5">
    <source>
        <dbReference type="Proteomes" id="UP000624279"/>
    </source>
</evidence>
<comment type="caution">
    <text evidence="4">The sequence shown here is derived from an EMBL/GenBank/DDBJ whole genome shotgun (WGS) entry which is preliminary data.</text>
</comment>
<dbReference type="CDD" id="cd04301">
    <property type="entry name" value="NAT_SF"/>
    <property type="match status" value="1"/>
</dbReference>
<dbReference type="PANTHER" id="PTHR10908:SF0">
    <property type="entry name" value="SEROTONIN N-ACETYLTRANSFERASE"/>
    <property type="match status" value="1"/>
</dbReference>
<organism evidence="4 5">
    <name type="scientific">Undibacterium flavidum</name>
    <dbReference type="NCBI Taxonomy" id="2762297"/>
    <lineage>
        <taxon>Bacteria</taxon>
        <taxon>Pseudomonadati</taxon>
        <taxon>Pseudomonadota</taxon>
        <taxon>Betaproteobacteria</taxon>
        <taxon>Burkholderiales</taxon>
        <taxon>Oxalobacteraceae</taxon>
        <taxon>Undibacterium</taxon>
    </lineage>
</organism>
<accession>A0ABR6YBP6</accession>
<dbReference type="InterPro" id="IPR051635">
    <property type="entry name" value="SNAT-like"/>
</dbReference>
<dbReference type="Proteomes" id="UP000624279">
    <property type="component" value="Unassembled WGS sequence"/>
</dbReference>
<name>A0ABR6YBP6_9BURK</name>
<dbReference type="SUPFAM" id="SSF55729">
    <property type="entry name" value="Acyl-CoA N-acyltransferases (Nat)"/>
    <property type="match status" value="1"/>
</dbReference>
<dbReference type="PROSITE" id="PS51186">
    <property type="entry name" value="GNAT"/>
    <property type="match status" value="1"/>
</dbReference>
<dbReference type="RefSeq" id="WP_186942059.1">
    <property type="nucleotide sequence ID" value="NZ_JACOGA010000009.1"/>
</dbReference>
<dbReference type="Gene3D" id="3.40.630.30">
    <property type="match status" value="1"/>
</dbReference>
<reference evidence="4 5" key="1">
    <citation type="submission" date="2020-08" db="EMBL/GenBank/DDBJ databases">
        <title>Novel species isolated from subtropical streams in China.</title>
        <authorList>
            <person name="Lu H."/>
        </authorList>
    </citation>
    <scope>NUCLEOTIDE SEQUENCE [LARGE SCALE GENOMIC DNA]</scope>
    <source>
        <strain evidence="4 5">LX15W</strain>
    </source>
</reference>